<dbReference type="Proteomes" id="UP000198282">
    <property type="component" value="Unassembled WGS sequence"/>
</dbReference>
<dbReference type="EMBL" id="FZOD01000003">
    <property type="protein sequence ID" value="SNS07128.1"/>
    <property type="molecule type" value="Genomic_DNA"/>
</dbReference>
<proteinExistence type="predicted"/>
<evidence type="ECO:0000313" key="2">
    <source>
        <dbReference type="Proteomes" id="UP000198282"/>
    </source>
</evidence>
<keyword evidence="2" id="KW-1185">Reference proteome</keyword>
<evidence type="ECO:0000313" key="1">
    <source>
        <dbReference type="EMBL" id="SNS07128.1"/>
    </source>
</evidence>
<accession>A0A239BIE0</accession>
<protein>
    <submittedName>
        <fullName evidence="1">Uncharacterized protein</fullName>
    </submittedName>
</protein>
<organism evidence="1 2">
    <name type="scientific">Streptosporangium subroseum</name>
    <dbReference type="NCBI Taxonomy" id="106412"/>
    <lineage>
        <taxon>Bacteria</taxon>
        <taxon>Bacillati</taxon>
        <taxon>Actinomycetota</taxon>
        <taxon>Actinomycetes</taxon>
        <taxon>Streptosporangiales</taxon>
        <taxon>Streptosporangiaceae</taxon>
        <taxon>Streptosporangium</taxon>
    </lineage>
</organism>
<gene>
    <name evidence="1" type="ORF">SAMN05216276_1003207</name>
</gene>
<dbReference type="AlphaFoldDB" id="A0A239BIE0"/>
<name>A0A239BIE0_9ACTN</name>
<sequence>MVRDPRTVPLWHNLSTLTGYPGNVIGVALNEDLVNLNVTVLSSTGTVARTSCLAQPTPGTLLNPAAWPTNCSAFVNITPPN</sequence>
<reference evidence="1 2" key="1">
    <citation type="submission" date="2017-06" db="EMBL/GenBank/DDBJ databases">
        <authorList>
            <person name="Kim H.J."/>
            <person name="Triplett B.A."/>
        </authorList>
    </citation>
    <scope>NUCLEOTIDE SEQUENCE [LARGE SCALE GENOMIC DNA]</scope>
    <source>
        <strain evidence="1 2">CGMCC 4.2132</strain>
    </source>
</reference>